<proteinExistence type="predicted"/>
<reference evidence="2" key="1">
    <citation type="submission" date="2016-11" db="UniProtKB">
        <authorList>
            <consortium name="WormBaseParasite"/>
        </authorList>
    </citation>
    <scope>IDENTIFICATION</scope>
    <source>
        <strain evidence="2">KR3021</strain>
    </source>
</reference>
<accession>A0AC35UC72</accession>
<dbReference type="Proteomes" id="UP000095286">
    <property type="component" value="Unplaced"/>
</dbReference>
<protein>
    <submittedName>
        <fullName evidence="2">TPR_REGION domain-containing protein</fullName>
    </submittedName>
</protein>
<name>A0AC35UC72_9BILA</name>
<sequence>MLAFCLVGAQESGDYTVAKQVVINAKHVIETNPTLRKFSTGFSLGGLAGGGDNGRRESMAMFKKMSKSQSTEDTSQEPRKKSNFSVKSLKCEIVDEVKLYENKYLCVRESEEDYEDEEQFSDEEDEEYELMETDDSKRHSVLNAIVTVHNKQVYL</sequence>
<organism evidence="1 2">
    <name type="scientific">Rhabditophanes sp. KR3021</name>
    <dbReference type="NCBI Taxonomy" id="114890"/>
    <lineage>
        <taxon>Eukaryota</taxon>
        <taxon>Metazoa</taxon>
        <taxon>Ecdysozoa</taxon>
        <taxon>Nematoda</taxon>
        <taxon>Chromadorea</taxon>
        <taxon>Rhabditida</taxon>
        <taxon>Tylenchina</taxon>
        <taxon>Panagrolaimomorpha</taxon>
        <taxon>Strongyloidoidea</taxon>
        <taxon>Alloionematidae</taxon>
        <taxon>Rhabditophanes</taxon>
    </lineage>
</organism>
<evidence type="ECO:0000313" key="2">
    <source>
        <dbReference type="WBParaSite" id="RSKR_0001005900.1"/>
    </source>
</evidence>
<evidence type="ECO:0000313" key="1">
    <source>
        <dbReference type="Proteomes" id="UP000095286"/>
    </source>
</evidence>
<dbReference type="WBParaSite" id="RSKR_0001005900.1">
    <property type="protein sequence ID" value="RSKR_0001005900.1"/>
    <property type="gene ID" value="RSKR_0001005900"/>
</dbReference>